<feature type="non-terminal residue" evidence="3">
    <location>
        <position position="1"/>
    </location>
</feature>
<feature type="transmembrane region" description="Helical" evidence="2">
    <location>
        <begin position="7"/>
        <end position="25"/>
    </location>
</feature>
<feature type="non-terminal residue" evidence="3">
    <location>
        <position position="130"/>
    </location>
</feature>
<reference evidence="3" key="1">
    <citation type="submission" date="2023-10" db="EMBL/GenBank/DDBJ databases">
        <authorList>
            <person name="Chen Y."/>
            <person name="Shah S."/>
            <person name="Dougan E. K."/>
            <person name="Thang M."/>
            <person name="Chan C."/>
        </authorList>
    </citation>
    <scope>NUCLEOTIDE SEQUENCE [LARGE SCALE GENOMIC DNA]</scope>
</reference>
<feature type="compositionally biased region" description="Pro residues" evidence="1">
    <location>
        <begin position="105"/>
        <end position="117"/>
    </location>
</feature>
<feature type="transmembrane region" description="Helical" evidence="2">
    <location>
        <begin position="31"/>
        <end position="50"/>
    </location>
</feature>
<keyword evidence="2" id="KW-0812">Transmembrane</keyword>
<organism evidence="3 4">
    <name type="scientific">Prorocentrum cordatum</name>
    <dbReference type="NCBI Taxonomy" id="2364126"/>
    <lineage>
        <taxon>Eukaryota</taxon>
        <taxon>Sar</taxon>
        <taxon>Alveolata</taxon>
        <taxon>Dinophyceae</taxon>
        <taxon>Prorocentrales</taxon>
        <taxon>Prorocentraceae</taxon>
        <taxon>Prorocentrum</taxon>
    </lineage>
</organism>
<protein>
    <submittedName>
        <fullName evidence="3">Uncharacterized protein</fullName>
    </submittedName>
</protein>
<comment type="caution">
    <text evidence="3">The sequence shown here is derived from an EMBL/GenBank/DDBJ whole genome shotgun (WGS) entry which is preliminary data.</text>
</comment>
<dbReference type="EMBL" id="CAUYUJ010019978">
    <property type="protein sequence ID" value="CAK0895007.1"/>
    <property type="molecule type" value="Genomic_DNA"/>
</dbReference>
<accession>A0ABN9X6G6</accession>
<evidence type="ECO:0000256" key="2">
    <source>
        <dbReference type="SAM" id="Phobius"/>
    </source>
</evidence>
<name>A0ABN9X6G6_9DINO</name>
<sequence length="130" mass="14118">QEESVVVLGRVLLLLAFLGLCVAYWLVDRKFFTVVACFGLSVVILSFVSWQMERRRQRHLREFATRWPVRQEGDCTPAQTSAVAASWTAAAPWTPLGEQGMAVTPPEPATGGPPPPASWGARVLAGLAKG</sequence>
<keyword evidence="2" id="KW-1133">Transmembrane helix</keyword>
<evidence type="ECO:0000256" key="1">
    <source>
        <dbReference type="SAM" id="MobiDB-lite"/>
    </source>
</evidence>
<keyword evidence="2" id="KW-0472">Membrane</keyword>
<feature type="region of interest" description="Disordered" evidence="1">
    <location>
        <begin position="98"/>
        <end position="120"/>
    </location>
</feature>
<proteinExistence type="predicted"/>
<gene>
    <name evidence="3" type="ORF">PCOR1329_LOCUS73892</name>
</gene>
<evidence type="ECO:0000313" key="4">
    <source>
        <dbReference type="Proteomes" id="UP001189429"/>
    </source>
</evidence>
<dbReference type="Proteomes" id="UP001189429">
    <property type="component" value="Unassembled WGS sequence"/>
</dbReference>
<keyword evidence="4" id="KW-1185">Reference proteome</keyword>
<evidence type="ECO:0000313" key="3">
    <source>
        <dbReference type="EMBL" id="CAK0895007.1"/>
    </source>
</evidence>